<accession>A0ABD0MD84</accession>
<feature type="compositionally biased region" description="Polar residues" evidence="1">
    <location>
        <begin position="23"/>
        <end position="37"/>
    </location>
</feature>
<evidence type="ECO:0000313" key="3">
    <source>
        <dbReference type="Proteomes" id="UP001529510"/>
    </source>
</evidence>
<protein>
    <submittedName>
        <fullName evidence="2">Uncharacterized protein</fullName>
    </submittedName>
</protein>
<dbReference type="Proteomes" id="UP001529510">
    <property type="component" value="Unassembled WGS sequence"/>
</dbReference>
<proteinExistence type="predicted"/>
<feature type="compositionally biased region" description="Pro residues" evidence="1">
    <location>
        <begin position="39"/>
        <end position="49"/>
    </location>
</feature>
<feature type="non-terminal residue" evidence="2">
    <location>
        <position position="1"/>
    </location>
</feature>
<evidence type="ECO:0000313" key="2">
    <source>
        <dbReference type="EMBL" id="KAL0146712.1"/>
    </source>
</evidence>
<dbReference type="EMBL" id="JAMKFB020000908">
    <property type="protein sequence ID" value="KAL0146712.1"/>
    <property type="molecule type" value="Genomic_DNA"/>
</dbReference>
<keyword evidence="3" id="KW-1185">Reference proteome</keyword>
<evidence type="ECO:0000256" key="1">
    <source>
        <dbReference type="SAM" id="MobiDB-lite"/>
    </source>
</evidence>
<comment type="caution">
    <text evidence="2">The sequence shown here is derived from an EMBL/GenBank/DDBJ whole genome shotgun (WGS) entry which is preliminary data.</text>
</comment>
<feature type="non-terminal residue" evidence="2">
    <location>
        <position position="180"/>
    </location>
</feature>
<feature type="region of interest" description="Disordered" evidence="1">
    <location>
        <begin position="1"/>
        <end position="74"/>
    </location>
</feature>
<name>A0ABD0MD84_CIRMR</name>
<sequence length="180" mass="19145">HRRPRTALEPISPCLWSGHRNRSSFPACSLENLTSVTPDPDPNKPPPRPAEYLPEPTDDGELKPAATSEPSQKGATELLIITEPELHEPSDQVREPATMTATVEISVEREIAEDSITHCTTAEASVLCRSGSAADLRISVSALVARALGSAWSLRILGVAKDHRLSVSASGSTTTCSASV</sequence>
<reference evidence="2 3" key="1">
    <citation type="submission" date="2024-05" db="EMBL/GenBank/DDBJ databases">
        <title>Genome sequencing and assembly of Indian major carp, Cirrhinus mrigala (Hamilton, 1822).</title>
        <authorList>
            <person name="Mohindra V."/>
            <person name="Chowdhury L.M."/>
            <person name="Lal K."/>
            <person name="Jena J.K."/>
        </authorList>
    </citation>
    <scope>NUCLEOTIDE SEQUENCE [LARGE SCALE GENOMIC DNA]</scope>
    <source>
        <strain evidence="2">CM1030</strain>
        <tissue evidence="2">Blood</tissue>
    </source>
</reference>
<gene>
    <name evidence="2" type="ORF">M9458_058052</name>
</gene>
<organism evidence="2 3">
    <name type="scientific">Cirrhinus mrigala</name>
    <name type="common">Mrigala</name>
    <dbReference type="NCBI Taxonomy" id="683832"/>
    <lineage>
        <taxon>Eukaryota</taxon>
        <taxon>Metazoa</taxon>
        <taxon>Chordata</taxon>
        <taxon>Craniata</taxon>
        <taxon>Vertebrata</taxon>
        <taxon>Euteleostomi</taxon>
        <taxon>Actinopterygii</taxon>
        <taxon>Neopterygii</taxon>
        <taxon>Teleostei</taxon>
        <taxon>Ostariophysi</taxon>
        <taxon>Cypriniformes</taxon>
        <taxon>Cyprinidae</taxon>
        <taxon>Labeoninae</taxon>
        <taxon>Labeonini</taxon>
        <taxon>Cirrhinus</taxon>
    </lineage>
</organism>
<dbReference type="AlphaFoldDB" id="A0ABD0MD84"/>